<dbReference type="InterPro" id="IPR016181">
    <property type="entry name" value="Acyl_CoA_acyltransferase"/>
</dbReference>
<evidence type="ECO:0000313" key="2">
    <source>
        <dbReference type="EMBL" id="RMB56989.1"/>
    </source>
</evidence>
<dbReference type="SUPFAM" id="SSF55729">
    <property type="entry name" value="Acyl-CoA N-acyltransferases (Nat)"/>
    <property type="match status" value="1"/>
</dbReference>
<sequence length="190" mass="22098">MKAKILQNDRARLLALETFHFPDLLPLSKQVDLHKYGASDISSPDKLRKYMNDAFAKREEGLSLPFIIFDKKYSSFAGCTRFGNIDRKNKTVHIGWTWLGKDFRGSGLNQHIKFLMLRYAFEKLSFEKVEFRIDERNTQSRKAVEKIGATLEGILRKDIITKSGIRRSSCCYGILREEWPEIKATKFKDL</sequence>
<evidence type="ECO:0000259" key="1">
    <source>
        <dbReference type="PROSITE" id="PS51186"/>
    </source>
</evidence>
<dbReference type="EMBL" id="REFV01000013">
    <property type="protein sequence ID" value="RMB56989.1"/>
    <property type="molecule type" value="Genomic_DNA"/>
</dbReference>
<dbReference type="PANTHER" id="PTHR43610">
    <property type="entry name" value="BLL6696 PROTEIN"/>
    <property type="match status" value="1"/>
</dbReference>
<protein>
    <submittedName>
        <fullName evidence="2">N-acetyltransferase</fullName>
    </submittedName>
</protein>
<dbReference type="AlphaFoldDB" id="A0A3M0G7H6"/>
<keyword evidence="2" id="KW-0808">Transferase</keyword>
<accession>A0A3M0G7H6</accession>
<dbReference type="PANTHER" id="PTHR43610:SF1">
    <property type="entry name" value="N-ACETYLTRANSFERASE DOMAIN-CONTAINING PROTEIN"/>
    <property type="match status" value="1"/>
</dbReference>
<dbReference type="RefSeq" id="WP_121918147.1">
    <property type="nucleotide sequence ID" value="NZ_REFV01000013.1"/>
</dbReference>
<comment type="caution">
    <text evidence="2">The sequence shown here is derived from an EMBL/GenBank/DDBJ whole genome shotgun (WGS) entry which is preliminary data.</text>
</comment>
<name>A0A3M0G7H6_9FLAO</name>
<dbReference type="Pfam" id="PF13302">
    <property type="entry name" value="Acetyltransf_3"/>
    <property type="match status" value="1"/>
</dbReference>
<dbReference type="GO" id="GO:0016747">
    <property type="term" value="F:acyltransferase activity, transferring groups other than amino-acyl groups"/>
    <property type="evidence" value="ECO:0007669"/>
    <property type="project" value="InterPro"/>
</dbReference>
<keyword evidence="3" id="KW-1185">Reference proteome</keyword>
<proteinExistence type="predicted"/>
<gene>
    <name evidence="2" type="ORF">EAX61_12975</name>
</gene>
<dbReference type="Gene3D" id="3.40.630.30">
    <property type="match status" value="1"/>
</dbReference>
<organism evidence="2 3">
    <name type="scientific">Dokdonia sinensis</name>
    <dbReference type="NCBI Taxonomy" id="2479847"/>
    <lineage>
        <taxon>Bacteria</taxon>
        <taxon>Pseudomonadati</taxon>
        <taxon>Bacteroidota</taxon>
        <taxon>Flavobacteriia</taxon>
        <taxon>Flavobacteriales</taxon>
        <taxon>Flavobacteriaceae</taxon>
        <taxon>Dokdonia</taxon>
    </lineage>
</organism>
<dbReference type="Proteomes" id="UP000281985">
    <property type="component" value="Unassembled WGS sequence"/>
</dbReference>
<reference evidence="2 3" key="1">
    <citation type="submission" date="2018-10" db="EMBL/GenBank/DDBJ databases">
        <title>Dokdonia luteus sp. nov., isolated from sea water.</title>
        <authorList>
            <person name="Zhou L.Y."/>
            <person name="Du Z.J."/>
        </authorList>
    </citation>
    <scope>NUCLEOTIDE SEQUENCE [LARGE SCALE GENOMIC DNA]</scope>
    <source>
        <strain evidence="2 3">SH27</strain>
    </source>
</reference>
<dbReference type="OrthoDB" id="9795199at2"/>
<dbReference type="PROSITE" id="PS51186">
    <property type="entry name" value="GNAT"/>
    <property type="match status" value="1"/>
</dbReference>
<evidence type="ECO:0000313" key="3">
    <source>
        <dbReference type="Proteomes" id="UP000281985"/>
    </source>
</evidence>
<feature type="domain" description="N-acetyltransferase" evidence="1">
    <location>
        <begin position="11"/>
        <end position="177"/>
    </location>
</feature>
<dbReference type="InterPro" id="IPR000182">
    <property type="entry name" value="GNAT_dom"/>
</dbReference>